<sequence length="43" mass="5018">MVLPIILVSERDNGSRGRERPELCLQPCVQPFDYPIYVHHNKP</sequence>
<accession>A0A5B7DDG2</accession>
<evidence type="ECO:0000313" key="2">
    <source>
        <dbReference type="Proteomes" id="UP000324222"/>
    </source>
</evidence>
<gene>
    <name evidence="1" type="ORF">E2C01_012003</name>
</gene>
<comment type="caution">
    <text evidence="1">The sequence shown here is derived from an EMBL/GenBank/DDBJ whole genome shotgun (WGS) entry which is preliminary data.</text>
</comment>
<keyword evidence="2" id="KW-1185">Reference proteome</keyword>
<name>A0A5B7DDG2_PORTR</name>
<evidence type="ECO:0000313" key="1">
    <source>
        <dbReference type="EMBL" id="MPC19095.1"/>
    </source>
</evidence>
<reference evidence="1 2" key="1">
    <citation type="submission" date="2019-05" db="EMBL/GenBank/DDBJ databases">
        <title>Another draft genome of Portunus trituberculatus and its Hox gene families provides insights of decapod evolution.</title>
        <authorList>
            <person name="Jeong J.-H."/>
            <person name="Song I."/>
            <person name="Kim S."/>
            <person name="Choi T."/>
            <person name="Kim D."/>
            <person name="Ryu S."/>
            <person name="Kim W."/>
        </authorList>
    </citation>
    <scope>NUCLEOTIDE SEQUENCE [LARGE SCALE GENOMIC DNA]</scope>
    <source>
        <tissue evidence="1">Muscle</tissue>
    </source>
</reference>
<proteinExistence type="predicted"/>
<dbReference type="Proteomes" id="UP000324222">
    <property type="component" value="Unassembled WGS sequence"/>
</dbReference>
<organism evidence="1 2">
    <name type="scientific">Portunus trituberculatus</name>
    <name type="common">Swimming crab</name>
    <name type="synonym">Neptunus trituberculatus</name>
    <dbReference type="NCBI Taxonomy" id="210409"/>
    <lineage>
        <taxon>Eukaryota</taxon>
        <taxon>Metazoa</taxon>
        <taxon>Ecdysozoa</taxon>
        <taxon>Arthropoda</taxon>
        <taxon>Crustacea</taxon>
        <taxon>Multicrustacea</taxon>
        <taxon>Malacostraca</taxon>
        <taxon>Eumalacostraca</taxon>
        <taxon>Eucarida</taxon>
        <taxon>Decapoda</taxon>
        <taxon>Pleocyemata</taxon>
        <taxon>Brachyura</taxon>
        <taxon>Eubrachyura</taxon>
        <taxon>Portunoidea</taxon>
        <taxon>Portunidae</taxon>
        <taxon>Portuninae</taxon>
        <taxon>Portunus</taxon>
    </lineage>
</organism>
<dbReference type="EMBL" id="VSRR010000739">
    <property type="protein sequence ID" value="MPC19095.1"/>
    <property type="molecule type" value="Genomic_DNA"/>
</dbReference>
<dbReference type="AlphaFoldDB" id="A0A5B7DDG2"/>
<protein>
    <submittedName>
        <fullName evidence="1">Uncharacterized protein</fullName>
    </submittedName>
</protein>